<accession>A0A9D4TGG5</accession>
<dbReference type="Proteomes" id="UP001055712">
    <property type="component" value="Unassembled WGS sequence"/>
</dbReference>
<reference evidence="3" key="1">
    <citation type="journal article" date="2019" name="Plant J.">
        <title>Chlorella vulgaris genome assembly and annotation reveals the molecular basis for metabolic acclimation to high light conditions.</title>
        <authorList>
            <person name="Cecchin M."/>
            <person name="Marcolungo L."/>
            <person name="Rossato M."/>
            <person name="Girolomoni L."/>
            <person name="Cosentino E."/>
            <person name="Cuine S."/>
            <person name="Li-Beisson Y."/>
            <person name="Delledonne M."/>
            <person name="Ballottari M."/>
        </authorList>
    </citation>
    <scope>NUCLEOTIDE SEQUENCE</scope>
    <source>
        <strain evidence="3">211/11P</strain>
    </source>
</reference>
<organism evidence="3 4">
    <name type="scientific">Chlorella vulgaris</name>
    <name type="common">Green alga</name>
    <dbReference type="NCBI Taxonomy" id="3077"/>
    <lineage>
        <taxon>Eukaryota</taxon>
        <taxon>Viridiplantae</taxon>
        <taxon>Chlorophyta</taxon>
        <taxon>core chlorophytes</taxon>
        <taxon>Trebouxiophyceae</taxon>
        <taxon>Chlorellales</taxon>
        <taxon>Chlorellaceae</taxon>
        <taxon>Chlorella clade</taxon>
        <taxon>Chlorella</taxon>
    </lineage>
</organism>
<comment type="similarity">
    <text evidence="1">Belongs to the amidase family.</text>
</comment>
<dbReference type="AlphaFoldDB" id="A0A9D4TGG5"/>
<reference evidence="3" key="2">
    <citation type="submission" date="2020-11" db="EMBL/GenBank/DDBJ databases">
        <authorList>
            <person name="Cecchin M."/>
            <person name="Marcolungo L."/>
            <person name="Rossato M."/>
            <person name="Girolomoni L."/>
            <person name="Cosentino E."/>
            <person name="Cuine S."/>
            <person name="Li-Beisson Y."/>
            <person name="Delledonne M."/>
            <person name="Ballottari M."/>
        </authorList>
    </citation>
    <scope>NUCLEOTIDE SEQUENCE</scope>
    <source>
        <strain evidence="3">211/11P</strain>
        <tissue evidence="3">Whole cell</tissue>
    </source>
</reference>
<evidence type="ECO:0000313" key="3">
    <source>
        <dbReference type="EMBL" id="KAI3424947.1"/>
    </source>
</evidence>
<proteinExistence type="inferred from homology"/>
<dbReference type="Pfam" id="PF01425">
    <property type="entry name" value="Amidase"/>
    <property type="match status" value="1"/>
</dbReference>
<dbReference type="SUPFAM" id="SSF75304">
    <property type="entry name" value="Amidase signature (AS) enzymes"/>
    <property type="match status" value="1"/>
</dbReference>
<gene>
    <name evidence="3" type="ORF">D9Q98_008329</name>
</gene>
<dbReference type="PANTHER" id="PTHR46310:SF7">
    <property type="entry name" value="AMIDASE 1"/>
    <property type="match status" value="1"/>
</dbReference>
<protein>
    <recommendedName>
        <fullName evidence="2">Amidase domain-containing protein</fullName>
    </recommendedName>
</protein>
<keyword evidence="4" id="KW-1185">Reference proteome</keyword>
<dbReference type="InterPro" id="IPR020556">
    <property type="entry name" value="Amidase_CS"/>
</dbReference>
<dbReference type="NCBIfam" id="NF006169">
    <property type="entry name" value="PRK08310.1"/>
    <property type="match status" value="1"/>
</dbReference>
<dbReference type="OrthoDB" id="245563at2759"/>
<dbReference type="InterPro" id="IPR036928">
    <property type="entry name" value="AS_sf"/>
</dbReference>
<dbReference type="InterPro" id="IPR023631">
    <property type="entry name" value="Amidase_dom"/>
</dbReference>
<name>A0A9D4TGG5_CHLVU</name>
<evidence type="ECO:0000259" key="2">
    <source>
        <dbReference type="Pfam" id="PF01425"/>
    </source>
</evidence>
<feature type="domain" description="Amidase" evidence="2">
    <location>
        <begin position="22"/>
        <end position="393"/>
    </location>
</feature>
<dbReference type="PANTHER" id="PTHR46310">
    <property type="entry name" value="AMIDASE 1"/>
    <property type="match status" value="1"/>
</dbReference>
<dbReference type="PROSITE" id="PS00571">
    <property type="entry name" value="AMIDASES"/>
    <property type="match status" value="1"/>
</dbReference>
<dbReference type="Gene3D" id="3.90.1300.10">
    <property type="entry name" value="Amidase signature (AS) domain"/>
    <property type="match status" value="1"/>
</dbReference>
<evidence type="ECO:0000256" key="1">
    <source>
        <dbReference type="ARBA" id="ARBA00009199"/>
    </source>
</evidence>
<evidence type="ECO:0000313" key="4">
    <source>
        <dbReference type="Proteomes" id="UP001055712"/>
    </source>
</evidence>
<sequence>MATHAGQRRSDSCYIGDVHLAATRSGALNGLTAVVKDCFDVAGHRTSNGSPAWLETHPPAKHNAAAVQALLDAGATITGKNVMDEMAYSLAGENKHYGTPVNPAAPGRIPGGSSSGTAAAVAAGDADLGLGGDTGGSVRVPACHCGILGIRPSHGRVSLQGAVPLAPSFDTGGWFAGDAAVLRRAGAALLDPSSRQPAQLRRLLVATDAFALAEESTSRALYGAMSAKIDQITALLSKPQEVDLASSSGGLSQAWFTTFRLHQAHEVWQQHGAWVTSTKPEFGPGIRERFQMAAGVTQQQFEEAVRHRAGMRQRMAELLGSDGVLLLPTAPAPAPPLNAAAEQLDAFRTSLISLTCIAGLSGFPQVNLPIAYVEGLPVGLGLLGPPGSDEDLLELTEKLMEVLA</sequence>
<dbReference type="EMBL" id="SIDB01000012">
    <property type="protein sequence ID" value="KAI3424947.1"/>
    <property type="molecule type" value="Genomic_DNA"/>
</dbReference>
<comment type="caution">
    <text evidence="3">The sequence shown here is derived from an EMBL/GenBank/DDBJ whole genome shotgun (WGS) entry which is preliminary data.</text>
</comment>